<dbReference type="PANTHER" id="PTHR37984:SF5">
    <property type="entry name" value="PROTEIN NYNRIN-LIKE"/>
    <property type="match status" value="1"/>
</dbReference>
<evidence type="ECO:0000259" key="1">
    <source>
        <dbReference type="PROSITE" id="PS50994"/>
    </source>
</evidence>
<feature type="domain" description="Integrase catalytic" evidence="1">
    <location>
        <begin position="133"/>
        <end position="300"/>
    </location>
</feature>
<dbReference type="InterPro" id="IPR050951">
    <property type="entry name" value="Retrovirus_Pol_polyprotein"/>
</dbReference>
<dbReference type="InterPro" id="IPR001584">
    <property type="entry name" value="Integrase_cat-core"/>
</dbReference>
<protein>
    <recommendedName>
        <fullName evidence="1">Integrase catalytic domain-containing protein</fullName>
    </recommendedName>
</protein>
<dbReference type="AlphaFoldDB" id="A0ABD0SGX7"/>
<dbReference type="Gene3D" id="3.30.420.10">
    <property type="entry name" value="Ribonuclease H-like superfamily/Ribonuclease H"/>
    <property type="match status" value="1"/>
</dbReference>
<dbReference type="PANTHER" id="PTHR37984">
    <property type="entry name" value="PROTEIN CBG26694"/>
    <property type="match status" value="1"/>
</dbReference>
<proteinExistence type="predicted"/>
<dbReference type="InterPro" id="IPR012337">
    <property type="entry name" value="RNaseH-like_sf"/>
</dbReference>
<gene>
    <name evidence="2" type="ORF">ABMA28_008359</name>
</gene>
<dbReference type="InterPro" id="IPR036397">
    <property type="entry name" value="RNaseH_sf"/>
</dbReference>
<organism evidence="2 3">
    <name type="scientific">Loxostege sticticalis</name>
    <name type="common">Beet webworm moth</name>
    <dbReference type="NCBI Taxonomy" id="481309"/>
    <lineage>
        <taxon>Eukaryota</taxon>
        <taxon>Metazoa</taxon>
        <taxon>Ecdysozoa</taxon>
        <taxon>Arthropoda</taxon>
        <taxon>Hexapoda</taxon>
        <taxon>Insecta</taxon>
        <taxon>Pterygota</taxon>
        <taxon>Neoptera</taxon>
        <taxon>Endopterygota</taxon>
        <taxon>Lepidoptera</taxon>
        <taxon>Glossata</taxon>
        <taxon>Ditrysia</taxon>
        <taxon>Pyraloidea</taxon>
        <taxon>Crambidae</taxon>
        <taxon>Pyraustinae</taxon>
        <taxon>Loxostege</taxon>
    </lineage>
</organism>
<evidence type="ECO:0000313" key="2">
    <source>
        <dbReference type="EMBL" id="KAL0819090.1"/>
    </source>
</evidence>
<dbReference type="Proteomes" id="UP001549921">
    <property type="component" value="Unassembled WGS sequence"/>
</dbReference>
<dbReference type="PROSITE" id="PS50994">
    <property type="entry name" value="INTEGRASE"/>
    <property type="match status" value="1"/>
</dbReference>
<sequence>MTDLTENDVQPSAESENLEVISDKDKFYIELRKFYDNRVDGTTKPEWTKERVNAVINSIEQFNTAKMQKKYDVMSVGEEKLLILRRKDLNSPVVQVPSTDMTRQTDINLKQQYVIPVPIMILFLNLCKICLNKKSCPKTGIVVRPIISQDFNKLNSSLLHNYKWILNYQDHLTKFCFLRPLTSKKATEVAMALLKIFLEVGAPMILQSDNGKEFTASIIKELITLWPACKIVNGRPRHPQSQGLFAKRCNQDVENMLRSWMSDNNSTEWSLGCYFVQFQKKSSHHRTIGRSPYKALFGHDPVIGLSSTYLPKDTLSKLENEEDLQQVLINENPPLTEDIQDERNAGCRNESKVENAILSYEQLSNETTNQYVSTDQKMTIRTQTSTQSTPLSSMTQYKKEEMIIDLSNKANKFVVAADSANNITILEDVIIVPASTTKTICLDNNIAINDTNSHTNVQQQHSNNIVATEVKCCICQITTSDSLKCSKCQQVIHGACGVSEVREGSSSSNVKCNLCWQEDSIKKERTSSHENLKRAAATMCTTSNKKFKEIDVGATILVDVPKYDRASLDNKNITGRVIDKKNGLFQVGTSVGIIKDWLPRNALQISPGAQFTGPVPEVVLPIRGISSQLSPFGGQGYKQCHCKKSSKQCSSNKCACKKHGLLCNSKCHKSLNCCNK</sequence>
<name>A0ABD0SGX7_LOXSC</name>
<dbReference type="EMBL" id="JBEDNZ010000021">
    <property type="protein sequence ID" value="KAL0819090.1"/>
    <property type="molecule type" value="Genomic_DNA"/>
</dbReference>
<accession>A0ABD0SGX7</accession>
<comment type="caution">
    <text evidence="2">The sequence shown here is derived from an EMBL/GenBank/DDBJ whole genome shotgun (WGS) entry which is preliminary data.</text>
</comment>
<evidence type="ECO:0000313" key="3">
    <source>
        <dbReference type="Proteomes" id="UP001549921"/>
    </source>
</evidence>
<dbReference type="SUPFAM" id="SSF53098">
    <property type="entry name" value="Ribonuclease H-like"/>
    <property type="match status" value="1"/>
</dbReference>
<reference evidence="2 3" key="1">
    <citation type="submission" date="2024-06" db="EMBL/GenBank/DDBJ databases">
        <title>A chromosome-level genome assembly of beet webworm, Loxostege sticticalis.</title>
        <authorList>
            <person name="Zhang Y."/>
        </authorList>
    </citation>
    <scope>NUCLEOTIDE SEQUENCE [LARGE SCALE GENOMIC DNA]</scope>
    <source>
        <strain evidence="2">AQ028</strain>
        <tissue evidence="2">Male pupae</tissue>
    </source>
</reference>